<evidence type="ECO:0000313" key="2">
    <source>
        <dbReference type="Proteomes" id="UP000246004"/>
    </source>
</evidence>
<comment type="caution">
    <text evidence="1">The sequence shown here is derived from an EMBL/GenBank/DDBJ whole genome shotgun (WGS) entry which is preliminary data.</text>
</comment>
<sequence length="137" mass="15204">MNKNSKYLFLGLTLLILLISVGSISATDNTTSTTEQISTTDTLNDVVTTINPKIEDKKLETNKTNKINKINSKKETKTINTNKSVKKQTTHIVTNSTVTQYFDKNNNYTLSSSVADGDTLDIQGNISNLDDKDFNDH</sequence>
<protein>
    <submittedName>
        <fullName evidence="1">Uncharacterized protein</fullName>
    </submittedName>
</protein>
<name>A0A2V2BLU4_9EURY</name>
<dbReference type="EMBL" id="LWMS01000010">
    <property type="protein sequence ID" value="PWL08726.1"/>
    <property type="molecule type" value="Genomic_DNA"/>
</dbReference>
<evidence type="ECO:0000313" key="1">
    <source>
        <dbReference type="EMBL" id="PWL08726.1"/>
    </source>
</evidence>
<gene>
    <name evidence="1" type="ORF">MSCUN_04390</name>
</gene>
<organism evidence="1 2">
    <name type="scientific">Methanosphaera cuniculi</name>
    <dbReference type="NCBI Taxonomy" id="1077256"/>
    <lineage>
        <taxon>Archaea</taxon>
        <taxon>Methanobacteriati</taxon>
        <taxon>Methanobacteriota</taxon>
        <taxon>Methanomada group</taxon>
        <taxon>Methanobacteria</taxon>
        <taxon>Methanobacteriales</taxon>
        <taxon>Methanobacteriaceae</taxon>
        <taxon>Methanosphaera</taxon>
    </lineage>
</organism>
<accession>A0A2V2BLU4</accession>
<reference evidence="1 2" key="1">
    <citation type="submission" date="2016-04" db="EMBL/GenBank/DDBJ databases">
        <title>Genome sequence of Methanosphaera cuniculi DSM 4103.</title>
        <authorList>
            <person name="Poehlein A."/>
            <person name="Seedorf H."/>
            <person name="Daniel R."/>
        </authorList>
    </citation>
    <scope>NUCLEOTIDE SEQUENCE [LARGE SCALE GENOMIC DNA]</scope>
    <source>
        <strain evidence="1 2">DSM 4103</strain>
    </source>
</reference>
<dbReference type="RefSeq" id="WP_109582956.1">
    <property type="nucleotide sequence ID" value="NZ_LWMS01000010.1"/>
</dbReference>
<proteinExistence type="predicted"/>
<dbReference type="AlphaFoldDB" id="A0A2V2BLU4"/>
<dbReference type="Proteomes" id="UP000246004">
    <property type="component" value="Unassembled WGS sequence"/>
</dbReference>